<evidence type="ECO:0000256" key="3">
    <source>
        <dbReference type="PIRSR" id="PIRSR001220-2"/>
    </source>
</evidence>
<dbReference type="Gene3D" id="3.40.50.1170">
    <property type="entry name" value="L-asparaginase, N-terminal domain"/>
    <property type="match status" value="1"/>
</dbReference>
<dbReference type="PANTHER" id="PTHR11707:SF28">
    <property type="entry name" value="60 KDA LYSOPHOSPHOLIPASE"/>
    <property type="match status" value="1"/>
</dbReference>
<proteinExistence type="inferred from homology"/>
<dbReference type="Pfam" id="PF00710">
    <property type="entry name" value="Asparaginase"/>
    <property type="match status" value="1"/>
</dbReference>
<accession>A0A3D0KJH4</accession>
<feature type="domain" description="Asparaginase/glutaminase C-terminal" evidence="7">
    <location>
        <begin position="233"/>
        <end position="346"/>
    </location>
</feature>
<feature type="active site" evidence="4">
    <location>
        <position position="25"/>
    </location>
</feature>
<dbReference type="PANTHER" id="PTHR11707">
    <property type="entry name" value="L-ASPARAGINASE"/>
    <property type="match status" value="1"/>
</dbReference>
<evidence type="ECO:0000256" key="1">
    <source>
        <dbReference type="ARBA" id="ARBA00010518"/>
    </source>
</evidence>
<feature type="domain" description="L-asparaginase N-terminal" evidence="6">
    <location>
        <begin position="16"/>
        <end position="203"/>
    </location>
</feature>
<dbReference type="InterPro" id="IPR041725">
    <property type="entry name" value="L-asparaginase_I"/>
</dbReference>
<dbReference type="GO" id="GO:0005829">
    <property type="term" value="C:cytosol"/>
    <property type="evidence" value="ECO:0007669"/>
    <property type="project" value="TreeGrafter"/>
</dbReference>
<dbReference type="InterPro" id="IPR037152">
    <property type="entry name" value="L-asparaginase_N_sf"/>
</dbReference>
<sequence>MSITSPLANAAPTQERVLVIYTGGTIGMQPNVKGLAPGGNFQDRMADALSQLPILHQHALPAYDVLSYASLIDSSAATPLTWQQIANDIAAHLANYRGFVVIHGTDTLSWTASSLAYQLQGIDRPVVLTGSMHPLEMIDSDAIGNLYGALRFAANVELQEVAIYFSNRLLRGARAIKQHTESLDAFISPSYPCIGERVGDDFIYYPSRGLGFQQRGAPRFELADYQAVSDGAVIRLALWPGISPWQLEALLGDSRVKGALLQLWGAGNIPNDPAIIDVIANASGEGKLLAAVSQCPQGSIHMGEYAAGHGLAEAGLLSGDNMTPEAAFTKLVHLLAQPLSMDIRRQRFLTPLVGER</sequence>
<dbReference type="SUPFAM" id="SSF53774">
    <property type="entry name" value="Glutaminase/Asparaginase"/>
    <property type="match status" value="1"/>
</dbReference>
<dbReference type="GO" id="GO:0006520">
    <property type="term" value="P:amino acid metabolic process"/>
    <property type="evidence" value="ECO:0007669"/>
    <property type="project" value="InterPro"/>
</dbReference>
<feature type="active site" description="O-isoaspartyl threonine intermediate" evidence="2">
    <location>
        <position position="25"/>
    </location>
</feature>
<dbReference type="PIRSF" id="PIRSF001220">
    <property type="entry name" value="L-ASNase_gatD"/>
    <property type="match status" value="1"/>
</dbReference>
<dbReference type="AlphaFoldDB" id="A0A3D0KJH4"/>
<dbReference type="PROSITE" id="PS00917">
    <property type="entry name" value="ASN_GLN_ASE_2"/>
    <property type="match status" value="1"/>
</dbReference>
<gene>
    <name evidence="8" type="ORF">DEO68_14535</name>
</gene>
<dbReference type="SMART" id="SM00870">
    <property type="entry name" value="Asparaginase"/>
    <property type="match status" value="1"/>
</dbReference>
<name>A0A3D0KJH4_9GAMM</name>
<feature type="active site" evidence="5">
    <location>
        <position position="105"/>
    </location>
</feature>
<dbReference type="PIRSF" id="PIRSF500176">
    <property type="entry name" value="L_ASNase"/>
    <property type="match status" value="1"/>
</dbReference>
<dbReference type="InterPro" id="IPR040919">
    <property type="entry name" value="Asparaginase_C"/>
</dbReference>
<dbReference type="InterPro" id="IPR006034">
    <property type="entry name" value="Asparaginase/glutaminase-like"/>
</dbReference>
<dbReference type="Gene3D" id="3.40.50.40">
    <property type="match status" value="1"/>
</dbReference>
<evidence type="ECO:0000313" key="8">
    <source>
        <dbReference type="EMBL" id="HCA03351.1"/>
    </source>
</evidence>
<dbReference type="EMBL" id="DOTR01000084">
    <property type="protein sequence ID" value="HCA03351.1"/>
    <property type="molecule type" value="Genomic_DNA"/>
</dbReference>
<dbReference type="PROSITE" id="PS51732">
    <property type="entry name" value="ASN_GLN_ASE_3"/>
    <property type="match status" value="1"/>
</dbReference>
<dbReference type="Pfam" id="PF17763">
    <property type="entry name" value="Asparaginase_C"/>
    <property type="match status" value="1"/>
</dbReference>
<evidence type="ECO:0000259" key="6">
    <source>
        <dbReference type="Pfam" id="PF00710"/>
    </source>
</evidence>
<dbReference type="InterPro" id="IPR027473">
    <property type="entry name" value="L-asparaginase_C"/>
</dbReference>
<dbReference type="PROSITE" id="PS00144">
    <property type="entry name" value="ASN_GLN_ASE_1"/>
    <property type="match status" value="1"/>
</dbReference>
<organism evidence="8">
    <name type="scientific">Halomonas campaniensis</name>
    <dbReference type="NCBI Taxonomy" id="213554"/>
    <lineage>
        <taxon>Bacteria</taxon>
        <taxon>Pseudomonadati</taxon>
        <taxon>Pseudomonadota</taxon>
        <taxon>Gammaproteobacteria</taxon>
        <taxon>Oceanospirillales</taxon>
        <taxon>Halomonadaceae</taxon>
        <taxon>Halomonas</taxon>
    </lineage>
</organism>
<dbReference type="GO" id="GO:0004067">
    <property type="term" value="F:asparaginase activity"/>
    <property type="evidence" value="ECO:0007669"/>
    <property type="project" value="UniProtKB-UniRule"/>
</dbReference>
<comment type="similarity">
    <text evidence="1">Belongs to the asparaginase 1 family.</text>
</comment>
<reference evidence="8" key="1">
    <citation type="journal article" date="2018" name="Nat. Biotechnol.">
        <title>A standardized bacterial taxonomy based on genome phylogeny substantially revises the tree of life.</title>
        <authorList>
            <person name="Parks D.H."/>
            <person name="Chuvochina M."/>
            <person name="Waite D.W."/>
            <person name="Rinke C."/>
            <person name="Skarshewski A."/>
            <person name="Chaumeil P.A."/>
            <person name="Hugenholtz P."/>
        </authorList>
    </citation>
    <scope>NUCLEOTIDE SEQUENCE [LARGE SCALE GENOMIC DNA]</scope>
    <source>
        <strain evidence="8">UBA11284</strain>
    </source>
</reference>
<evidence type="ECO:0000259" key="7">
    <source>
        <dbReference type="Pfam" id="PF17763"/>
    </source>
</evidence>
<dbReference type="InterPro" id="IPR027474">
    <property type="entry name" value="L-asparaginase_N"/>
</dbReference>
<evidence type="ECO:0000256" key="5">
    <source>
        <dbReference type="PROSITE-ProRule" id="PRU10100"/>
    </source>
</evidence>
<dbReference type="InterPro" id="IPR027475">
    <property type="entry name" value="Asparaginase/glutaminase_AS2"/>
</dbReference>
<feature type="binding site" evidence="3">
    <location>
        <position position="74"/>
    </location>
    <ligand>
        <name>substrate</name>
    </ligand>
</feature>
<comment type="caution">
    <text evidence="8">The sequence shown here is derived from an EMBL/GenBank/DDBJ whole genome shotgun (WGS) entry which is preliminary data.</text>
</comment>
<dbReference type="InterPro" id="IPR020827">
    <property type="entry name" value="Asparaginase/glutaminase_AS1"/>
</dbReference>
<dbReference type="SFLD" id="SFLDS00057">
    <property type="entry name" value="Glutaminase/Asparaginase"/>
    <property type="match status" value="1"/>
</dbReference>
<evidence type="ECO:0000256" key="2">
    <source>
        <dbReference type="PIRSR" id="PIRSR001220-1"/>
    </source>
</evidence>
<feature type="binding site" evidence="3">
    <location>
        <begin position="105"/>
        <end position="106"/>
    </location>
    <ligand>
        <name>substrate</name>
    </ligand>
</feature>
<dbReference type="InterPro" id="IPR036152">
    <property type="entry name" value="Asp/glu_Ase-like_sf"/>
</dbReference>
<dbReference type="PRINTS" id="PR00139">
    <property type="entry name" value="ASNGLNASE"/>
</dbReference>
<dbReference type="CDD" id="cd08963">
    <property type="entry name" value="L-asparaginase_I"/>
    <property type="match status" value="1"/>
</dbReference>
<protein>
    <submittedName>
        <fullName evidence="8">L-asparaginase 1</fullName>
    </submittedName>
</protein>
<evidence type="ECO:0000256" key="4">
    <source>
        <dbReference type="PROSITE-ProRule" id="PRU10099"/>
    </source>
</evidence>